<evidence type="ECO:0000256" key="1">
    <source>
        <dbReference type="SAM" id="SignalP"/>
    </source>
</evidence>
<evidence type="ECO:0000313" key="3">
    <source>
        <dbReference type="Proteomes" id="UP001139971"/>
    </source>
</evidence>
<dbReference type="RefSeq" id="WP_263544207.1">
    <property type="nucleotide sequence ID" value="NZ_JAOVZO020000020.1"/>
</dbReference>
<dbReference type="PROSITE" id="PS51257">
    <property type="entry name" value="PROKAR_LIPOPROTEIN"/>
    <property type="match status" value="1"/>
</dbReference>
<dbReference type="AlphaFoldDB" id="A0A9X3YPP9"/>
<protein>
    <submittedName>
        <fullName evidence="2">Uncharacterized protein</fullName>
    </submittedName>
</protein>
<accession>A0A9X3YPP9</accession>
<evidence type="ECO:0000313" key="2">
    <source>
        <dbReference type="EMBL" id="MDC8015190.1"/>
    </source>
</evidence>
<feature type="signal peptide" evidence="1">
    <location>
        <begin position="1"/>
        <end position="27"/>
    </location>
</feature>
<reference evidence="2" key="1">
    <citation type="submission" date="2023-02" db="EMBL/GenBank/DDBJ databases">
        <title>Tahibacter soli sp. nov. isolated from soil.</title>
        <authorList>
            <person name="Baek J.H."/>
            <person name="Lee J.K."/>
            <person name="Choi D.G."/>
            <person name="Jeon C.O."/>
        </authorList>
    </citation>
    <scope>NUCLEOTIDE SEQUENCE</scope>
    <source>
        <strain evidence="2">BL</strain>
    </source>
</reference>
<proteinExistence type="predicted"/>
<keyword evidence="3" id="KW-1185">Reference proteome</keyword>
<gene>
    <name evidence="2" type="ORF">OD750_021825</name>
</gene>
<dbReference type="EMBL" id="JAOVZO020000020">
    <property type="protein sequence ID" value="MDC8015190.1"/>
    <property type="molecule type" value="Genomic_DNA"/>
</dbReference>
<name>A0A9X3YPP9_9GAMM</name>
<keyword evidence="1" id="KW-0732">Signal</keyword>
<feature type="chain" id="PRO_5040890609" evidence="1">
    <location>
        <begin position="28"/>
        <end position="426"/>
    </location>
</feature>
<sequence>MERIGIRSWQSPFVATAALLLSCAAVAAEPPFACRVGTPDIATGLRTGGANEVVALRPNGNPVVAYYNLPPPGTPQTYPPDAALYLRLCSDAECTTGTTHTIETSTAAASVDLSIALRPGDGAPVLSYYSRNPASPGVRIYVCADAACSSGALRMQTNEPEYGITTSVSLSPEERPFVAFGDRRPEGAVSRRDDLAACRCADAMCTSTVCRTLDGVGAKGLYPSTVWRTGPGTDDTALISHVGYDGAFVYQCANSDCSAGLDHPVHTTPAGATGASYSAMVRRMNGLPLVVYGLFYNPPSAPQYGLPILIDCVDANCTAGASRTLDATERDLRLVRMALRPNGRAVATWGETGGAASLYLYQCANRDCTTGRVATTLPNVEVGHDLAMRGDGVAVVAFRPLSSGTVKLAYCGLPGDLIFTDDFEAP</sequence>
<dbReference type="Proteomes" id="UP001139971">
    <property type="component" value="Unassembled WGS sequence"/>
</dbReference>
<organism evidence="2 3">
    <name type="scientific">Tahibacter soli</name>
    <dbReference type="NCBI Taxonomy" id="2983605"/>
    <lineage>
        <taxon>Bacteria</taxon>
        <taxon>Pseudomonadati</taxon>
        <taxon>Pseudomonadota</taxon>
        <taxon>Gammaproteobacteria</taxon>
        <taxon>Lysobacterales</taxon>
        <taxon>Rhodanobacteraceae</taxon>
        <taxon>Tahibacter</taxon>
    </lineage>
</organism>
<comment type="caution">
    <text evidence="2">The sequence shown here is derived from an EMBL/GenBank/DDBJ whole genome shotgun (WGS) entry which is preliminary data.</text>
</comment>